<dbReference type="RefSeq" id="XP_016764142.1">
    <property type="nucleotide sequence ID" value="XM_016904478.1"/>
</dbReference>
<dbReference type="AlphaFoldDB" id="M3C701"/>
<gene>
    <name evidence="2" type="ORF">SEPMUDRAFT_147716</name>
</gene>
<protein>
    <submittedName>
        <fullName evidence="2">Uncharacterized protein</fullName>
    </submittedName>
</protein>
<dbReference type="EMBL" id="KB456261">
    <property type="protein sequence ID" value="EMF16021.1"/>
    <property type="molecule type" value="Genomic_DNA"/>
</dbReference>
<evidence type="ECO:0000313" key="2">
    <source>
        <dbReference type="EMBL" id="EMF16021.1"/>
    </source>
</evidence>
<organism evidence="2 3">
    <name type="scientific">Sphaerulina musiva (strain SO2202)</name>
    <name type="common">Poplar stem canker fungus</name>
    <name type="synonym">Septoria musiva</name>
    <dbReference type="NCBI Taxonomy" id="692275"/>
    <lineage>
        <taxon>Eukaryota</taxon>
        <taxon>Fungi</taxon>
        <taxon>Dikarya</taxon>
        <taxon>Ascomycota</taxon>
        <taxon>Pezizomycotina</taxon>
        <taxon>Dothideomycetes</taxon>
        <taxon>Dothideomycetidae</taxon>
        <taxon>Mycosphaerellales</taxon>
        <taxon>Mycosphaerellaceae</taxon>
        <taxon>Sphaerulina</taxon>
    </lineage>
</organism>
<feature type="compositionally biased region" description="Basic and acidic residues" evidence="1">
    <location>
        <begin position="49"/>
        <end position="60"/>
    </location>
</feature>
<dbReference type="GeneID" id="27901615"/>
<evidence type="ECO:0000313" key="3">
    <source>
        <dbReference type="Proteomes" id="UP000016931"/>
    </source>
</evidence>
<proteinExistence type="predicted"/>
<feature type="region of interest" description="Disordered" evidence="1">
    <location>
        <begin position="1"/>
        <end position="21"/>
    </location>
</feature>
<evidence type="ECO:0000256" key="1">
    <source>
        <dbReference type="SAM" id="MobiDB-lite"/>
    </source>
</evidence>
<keyword evidence="3" id="KW-1185">Reference proteome</keyword>
<feature type="region of interest" description="Disordered" evidence="1">
    <location>
        <begin position="44"/>
        <end position="64"/>
    </location>
</feature>
<accession>M3C701</accession>
<sequence>MLDPSEASLLSSKPCGSYPPLGNLAQLRSFEKLGVPGMWLGAEDDEEYSESRKPGPREHSAQVAAATAGLELVRAARELRLHGAKSPIDGADGSP</sequence>
<name>M3C701_SPHMS</name>
<dbReference type="HOGENOM" id="CLU_2374127_0_0_1"/>
<dbReference type="Proteomes" id="UP000016931">
    <property type="component" value="Unassembled WGS sequence"/>
</dbReference>
<reference evidence="2 3" key="1">
    <citation type="journal article" date="2012" name="PLoS Pathog.">
        <title>Diverse lifestyles and strategies of plant pathogenesis encoded in the genomes of eighteen Dothideomycetes fungi.</title>
        <authorList>
            <person name="Ohm R.A."/>
            <person name="Feau N."/>
            <person name="Henrissat B."/>
            <person name="Schoch C.L."/>
            <person name="Horwitz B.A."/>
            <person name="Barry K.W."/>
            <person name="Condon B.J."/>
            <person name="Copeland A.C."/>
            <person name="Dhillon B."/>
            <person name="Glaser F."/>
            <person name="Hesse C.N."/>
            <person name="Kosti I."/>
            <person name="LaButti K."/>
            <person name="Lindquist E.A."/>
            <person name="Lucas S."/>
            <person name="Salamov A.A."/>
            <person name="Bradshaw R.E."/>
            <person name="Ciuffetti L."/>
            <person name="Hamelin R.C."/>
            <person name="Kema G.H.J."/>
            <person name="Lawrence C."/>
            <person name="Scott J.A."/>
            <person name="Spatafora J.W."/>
            <person name="Turgeon B.G."/>
            <person name="de Wit P.J.G.M."/>
            <person name="Zhong S."/>
            <person name="Goodwin S.B."/>
            <person name="Grigoriev I.V."/>
        </authorList>
    </citation>
    <scope>NUCLEOTIDE SEQUENCE [LARGE SCALE GENOMIC DNA]</scope>
    <source>
        <strain evidence="2 3">SO2202</strain>
    </source>
</reference>